<evidence type="ECO:0000313" key="2">
    <source>
        <dbReference type="Proteomes" id="UP001523401"/>
    </source>
</evidence>
<sequence>MGGSLLDVENALGAIGQLDRATPVTLGDLVLSGPEVPDTLVMGGKQILVVHRLLGGGRVIDAVGNDPARLVLSGRFIGPLATRRARRVEAMRQAARVLSFSVADLAADVWIAEFSWAYQARGTICPYRLVLEREVVPLSQGASAGEGIDLDLRAGLGAITDRLAEMTEAGWIGTTMISTLAGQIAPVAQSLGAGGAVAQAQAALGKASALWQTASAVSRVPTAALAVSSPLSAAMSDLMRAGEDAGDALDNASPSDAGDLLGLSRNAGVAVIAVEAGSYARRARSLMSD</sequence>
<proteinExistence type="predicted"/>
<organism evidence="1 2">
    <name type="scientific">Asaia lannensis NBRC 102526</name>
    <dbReference type="NCBI Taxonomy" id="1307926"/>
    <lineage>
        <taxon>Bacteria</taxon>
        <taxon>Pseudomonadati</taxon>
        <taxon>Pseudomonadota</taxon>
        <taxon>Alphaproteobacteria</taxon>
        <taxon>Acetobacterales</taxon>
        <taxon>Acetobacteraceae</taxon>
        <taxon>Asaia</taxon>
    </lineage>
</organism>
<name>A0ABT1CIY2_9PROT</name>
<dbReference type="RefSeq" id="WP_252849824.1">
    <property type="nucleotide sequence ID" value="NZ_BAPW01000002.1"/>
</dbReference>
<protein>
    <submittedName>
        <fullName evidence="1">Uncharacterized protein</fullName>
    </submittedName>
</protein>
<comment type="caution">
    <text evidence="1">The sequence shown here is derived from an EMBL/GenBank/DDBJ whole genome shotgun (WGS) entry which is preliminary data.</text>
</comment>
<keyword evidence="2" id="KW-1185">Reference proteome</keyword>
<evidence type="ECO:0000313" key="1">
    <source>
        <dbReference type="EMBL" id="MCO6160800.1"/>
    </source>
</evidence>
<gene>
    <name evidence="1" type="ORF">NF685_12230</name>
</gene>
<accession>A0ABT1CIY2</accession>
<dbReference type="Proteomes" id="UP001523401">
    <property type="component" value="Unassembled WGS sequence"/>
</dbReference>
<reference evidence="1 2" key="1">
    <citation type="submission" date="2022-06" db="EMBL/GenBank/DDBJ databases">
        <title>Whole-genome of Asaia lannensis strain LMG 27011T.</title>
        <authorList>
            <person name="Sombolestani A."/>
        </authorList>
    </citation>
    <scope>NUCLEOTIDE SEQUENCE [LARGE SCALE GENOMIC DNA]</scope>
    <source>
        <strain evidence="1 2">NBRC 102526</strain>
    </source>
</reference>
<dbReference type="EMBL" id="JAMXQU010000010">
    <property type="protein sequence ID" value="MCO6160800.1"/>
    <property type="molecule type" value="Genomic_DNA"/>
</dbReference>